<feature type="region of interest" description="Disordered" evidence="1">
    <location>
        <begin position="36"/>
        <end position="60"/>
    </location>
</feature>
<name>A0ABW5UQR4_9BURK</name>
<evidence type="ECO:0000313" key="3">
    <source>
        <dbReference type="EMBL" id="MFD2755263.1"/>
    </source>
</evidence>
<sequence>MTRPIPEETLQAWNSGRKVQAIELLREQSRLGLAEARQLLESPDGASPSLPGDAPPPPGLELRIAAELARDRKIEAVKLLREACHLSLAEAKRRVDAAEQGEALDLRSEVPRAPSAGLVPGEVPRGSALGWMALAAAAAVAYGVWRYFGLP</sequence>
<organism evidence="3 4">
    <name type="scientific">Comamonas terrae</name>
    <dbReference type="NCBI Taxonomy" id="673548"/>
    <lineage>
        <taxon>Bacteria</taxon>
        <taxon>Pseudomonadati</taxon>
        <taxon>Pseudomonadota</taxon>
        <taxon>Betaproteobacteria</taxon>
        <taxon>Burkholderiales</taxon>
        <taxon>Comamonadaceae</taxon>
        <taxon>Comamonas</taxon>
    </lineage>
</organism>
<keyword evidence="4" id="KW-1185">Reference proteome</keyword>
<evidence type="ECO:0008006" key="5">
    <source>
        <dbReference type="Google" id="ProtNLM"/>
    </source>
</evidence>
<feature type="transmembrane region" description="Helical" evidence="2">
    <location>
        <begin position="128"/>
        <end position="148"/>
    </location>
</feature>
<dbReference type="Proteomes" id="UP001597463">
    <property type="component" value="Unassembled WGS sequence"/>
</dbReference>
<protein>
    <recommendedName>
        <fullName evidence="5">Ribosomal protein L7/L12 C-terminal domain-containing protein</fullName>
    </recommendedName>
</protein>
<gene>
    <name evidence="3" type="ORF">ACFSW6_14290</name>
</gene>
<evidence type="ECO:0000313" key="4">
    <source>
        <dbReference type="Proteomes" id="UP001597463"/>
    </source>
</evidence>
<proteinExistence type="predicted"/>
<keyword evidence="2" id="KW-0472">Membrane</keyword>
<keyword evidence="2" id="KW-1133">Transmembrane helix</keyword>
<accession>A0ABW5UQR4</accession>
<dbReference type="RefSeq" id="WP_066478409.1">
    <property type="nucleotide sequence ID" value="NZ_BCNT01000008.1"/>
</dbReference>
<dbReference type="EMBL" id="JBHUMV010000006">
    <property type="protein sequence ID" value="MFD2755263.1"/>
    <property type="molecule type" value="Genomic_DNA"/>
</dbReference>
<dbReference type="InterPro" id="IPR014719">
    <property type="entry name" value="Ribosomal_bL12_C/ClpS-like"/>
</dbReference>
<evidence type="ECO:0000256" key="1">
    <source>
        <dbReference type="SAM" id="MobiDB-lite"/>
    </source>
</evidence>
<comment type="caution">
    <text evidence="3">The sequence shown here is derived from an EMBL/GenBank/DDBJ whole genome shotgun (WGS) entry which is preliminary data.</text>
</comment>
<reference evidence="4" key="1">
    <citation type="journal article" date="2019" name="Int. J. Syst. Evol. Microbiol.">
        <title>The Global Catalogue of Microorganisms (GCM) 10K type strain sequencing project: providing services to taxonomists for standard genome sequencing and annotation.</title>
        <authorList>
            <consortium name="The Broad Institute Genomics Platform"/>
            <consortium name="The Broad Institute Genome Sequencing Center for Infectious Disease"/>
            <person name="Wu L."/>
            <person name="Ma J."/>
        </authorList>
    </citation>
    <scope>NUCLEOTIDE SEQUENCE [LARGE SCALE GENOMIC DNA]</scope>
    <source>
        <strain evidence="4">TISTR 1906</strain>
    </source>
</reference>
<dbReference type="Gene3D" id="3.30.1390.10">
    <property type="match status" value="2"/>
</dbReference>
<keyword evidence="2" id="KW-0812">Transmembrane</keyword>
<evidence type="ECO:0000256" key="2">
    <source>
        <dbReference type="SAM" id="Phobius"/>
    </source>
</evidence>